<evidence type="ECO:0000313" key="18">
    <source>
        <dbReference type="EMBL" id="GAE29181.1"/>
    </source>
</evidence>
<dbReference type="InterPro" id="IPR039261">
    <property type="entry name" value="FNR_nucleotide-bd"/>
</dbReference>
<feature type="domain" description="Dihydroorotate dehydrogenase electron transfer subunit iron-sulphur cluster binding" evidence="17">
    <location>
        <begin position="82"/>
        <end position="123"/>
    </location>
</feature>
<organism evidence="18 19">
    <name type="scientific">Halalkalibacter hemicellulosilyticusJCM 9152</name>
    <dbReference type="NCBI Taxonomy" id="1236971"/>
    <lineage>
        <taxon>Bacteria</taxon>
        <taxon>Bacillati</taxon>
        <taxon>Bacillota</taxon>
        <taxon>Bacilli</taxon>
        <taxon>Bacillales</taxon>
        <taxon>Bacillaceae</taxon>
        <taxon>Halalkalibacter</taxon>
    </lineage>
</organism>
<evidence type="ECO:0000256" key="2">
    <source>
        <dbReference type="ARBA" id="ARBA00004715"/>
    </source>
</evidence>
<dbReference type="STRING" id="1236971.JCM9152_526"/>
<dbReference type="InterPro" id="IPR037117">
    <property type="entry name" value="Dihydroorotate_DH_ele_sf"/>
</dbReference>
<evidence type="ECO:0000256" key="5">
    <source>
        <dbReference type="ARBA" id="ARBA00022448"/>
    </source>
</evidence>
<comment type="cofactor">
    <cofactor evidence="1">
        <name>FAD</name>
        <dbReference type="ChEBI" id="CHEBI:57692"/>
    </cofactor>
</comment>
<evidence type="ECO:0000256" key="15">
    <source>
        <dbReference type="ARBA" id="ARBA00069792"/>
    </source>
</evidence>
<dbReference type="SUPFAM" id="SSF52343">
    <property type="entry name" value="Ferredoxin reductase-like, C-terminal NADP-linked domain"/>
    <property type="match status" value="1"/>
</dbReference>
<dbReference type="GO" id="GO:0051537">
    <property type="term" value="F:2 iron, 2 sulfur cluster binding"/>
    <property type="evidence" value="ECO:0007669"/>
    <property type="project" value="UniProtKB-KW"/>
</dbReference>
<dbReference type="GO" id="GO:0046872">
    <property type="term" value="F:metal ion binding"/>
    <property type="evidence" value="ECO:0007669"/>
    <property type="project" value="UniProtKB-KW"/>
</dbReference>
<keyword evidence="8" id="KW-0479">Metal-binding</keyword>
<keyword evidence="7" id="KW-0001">2Fe-2S</keyword>
<comment type="pathway">
    <text evidence="2">Pyrimidine metabolism; UMP biosynthesis via de novo pathway; orotate from (S)-dihydroorotate (NAD(+) route): step 1/1.</text>
</comment>
<dbReference type="PANTHER" id="PTHR43513:SF3">
    <property type="entry name" value="DIHYDROOROTATE DEHYDROGENASE B (NAD(+)), ELECTRON TRANSFER SUBUNIT-RELATED"/>
    <property type="match status" value="1"/>
</dbReference>
<keyword evidence="10" id="KW-0665">Pyrimidine biosynthesis</keyword>
<dbReference type="Proteomes" id="UP000018895">
    <property type="component" value="Unassembled WGS sequence"/>
</dbReference>
<name>W4QAU7_9BACI</name>
<keyword evidence="12" id="KW-0408">Iron</keyword>
<evidence type="ECO:0000256" key="1">
    <source>
        <dbReference type="ARBA" id="ARBA00001974"/>
    </source>
</evidence>
<gene>
    <name evidence="18" type="ORF">JCM9152_526</name>
</gene>
<keyword evidence="5" id="KW-0813">Transport</keyword>
<evidence type="ECO:0000256" key="11">
    <source>
        <dbReference type="ARBA" id="ARBA00022982"/>
    </source>
</evidence>
<dbReference type="AlphaFoldDB" id="W4QAU7"/>
<keyword evidence="6" id="KW-0285">Flavoprotein</keyword>
<comment type="cofactor">
    <cofactor evidence="14">
        <name>[2Fe-2S] cluster</name>
        <dbReference type="ChEBI" id="CHEBI:190135"/>
    </cofactor>
</comment>
<protein>
    <recommendedName>
        <fullName evidence="15">Dihydroorotate dehydrogenase B (NAD(+)), electron transfer subunit</fullName>
    </recommendedName>
    <alternativeName>
        <fullName evidence="16">Dihydroorotate oxidase B, electron transfer subunit</fullName>
    </alternativeName>
</protein>
<accession>W4QAU7</accession>
<dbReference type="FunFam" id="2.10.240.10:FF:000001">
    <property type="entry name" value="Dihydroorotate dehydrogenase B (NAD(+)), electron transfer subunit"/>
    <property type="match status" value="1"/>
</dbReference>
<keyword evidence="9" id="KW-0274">FAD</keyword>
<evidence type="ECO:0000256" key="10">
    <source>
        <dbReference type="ARBA" id="ARBA00022975"/>
    </source>
</evidence>
<evidence type="ECO:0000256" key="16">
    <source>
        <dbReference type="ARBA" id="ARBA00082223"/>
    </source>
</evidence>
<evidence type="ECO:0000256" key="13">
    <source>
        <dbReference type="ARBA" id="ARBA00023014"/>
    </source>
</evidence>
<reference evidence="18" key="1">
    <citation type="journal article" date="2014" name="Genome Announc.">
        <title>Draft Genome Sequences of Three Alkaliphilic Bacillus Strains, Bacillus wakoensis JCM 9140T, Bacillus akibai JCM 9157T, and Bacillus hemicellulosilyticus JCM 9152T.</title>
        <authorList>
            <person name="Yuki M."/>
            <person name="Oshima K."/>
            <person name="Suda W."/>
            <person name="Oshida Y."/>
            <person name="Kitamura K."/>
            <person name="Iida T."/>
            <person name="Hattori M."/>
            <person name="Ohkuma M."/>
        </authorList>
    </citation>
    <scope>NUCLEOTIDE SEQUENCE [LARGE SCALE GENOMIC DNA]</scope>
    <source>
        <strain evidence="18">JCM 9152</strain>
    </source>
</reference>
<sequence length="125" mass="13591">MNVVHILGFQSKGDVFYEEEFSQLGNTYVATADGTYGTEGFVTDVLQAEEVQFDYMYSCGPTPMLKALSDCYADQKLYISLEERMGCGVGACFACVCHVVGDESGTSYRKVCTDGPVFSVGEVVL</sequence>
<comment type="caution">
    <text evidence="18">The sequence shown here is derived from an EMBL/GenBank/DDBJ whole genome shotgun (WGS) entry which is preliminary data.</text>
</comment>
<comment type="similarity">
    <text evidence="3">Belongs to the PyrK family.</text>
</comment>
<dbReference type="Gene3D" id="3.40.50.80">
    <property type="entry name" value="Nucleotide-binding domain of ferredoxin-NADP reductase (FNR) module"/>
    <property type="match status" value="1"/>
</dbReference>
<evidence type="ECO:0000256" key="8">
    <source>
        <dbReference type="ARBA" id="ARBA00022723"/>
    </source>
</evidence>
<dbReference type="InterPro" id="IPR050353">
    <property type="entry name" value="PyrK_electron_transfer"/>
</dbReference>
<keyword evidence="13" id="KW-0411">Iron-sulfur</keyword>
<dbReference type="Gene3D" id="2.10.240.10">
    <property type="entry name" value="Dihydroorotate dehydrogenase, electron transfer subunit"/>
    <property type="match status" value="1"/>
</dbReference>
<evidence type="ECO:0000256" key="9">
    <source>
        <dbReference type="ARBA" id="ARBA00022827"/>
    </source>
</evidence>
<keyword evidence="19" id="KW-1185">Reference proteome</keyword>
<evidence type="ECO:0000256" key="3">
    <source>
        <dbReference type="ARBA" id="ARBA00006422"/>
    </source>
</evidence>
<evidence type="ECO:0000256" key="7">
    <source>
        <dbReference type="ARBA" id="ARBA00022714"/>
    </source>
</evidence>
<evidence type="ECO:0000256" key="12">
    <source>
        <dbReference type="ARBA" id="ARBA00023004"/>
    </source>
</evidence>
<proteinExistence type="inferred from homology"/>
<evidence type="ECO:0000256" key="4">
    <source>
        <dbReference type="ARBA" id="ARBA00011669"/>
    </source>
</evidence>
<dbReference type="Pfam" id="PF10418">
    <property type="entry name" value="DHODB_Fe-S_bind"/>
    <property type="match status" value="1"/>
</dbReference>
<dbReference type="GO" id="GO:0006221">
    <property type="term" value="P:pyrimidine nucleotide biosynthetic process"/>
    <property type="evidence" value="ECO:0007669"/>
    <property type="project" value="UniProtKB-KW"/>
</dbReference>
<evidence type="ECO:0000313" key="19">
    <source>
        <dbReference type="Proteomes" id="UP000018895"/>
    </source>
</evidence>
<dbReference type="PANTHER" id="PTHR43513">
    <property type="entry name" value="DIHYDROOROTATE DEHYDROGENASE B (NAD(+)), ELECTRON TRANSFER SUBUNIT"/>
    <property type="match status" value="1"/>
</dbReference>
<dbReference type="EMBL" id="BAUU01000003">
    <property type="protein sequence ID" value="GAE29181.1"/>
    <property type="molecule type" value="Genomic_DNA"/>
</dbReference>
<evidence type="ECO:0000256" key="14">
    <source>
        <dbReference type="ARBA" id="ARBA00034078"/>
    </source>
</evidence>
<keyword evidence="11" id="KW-0249">Electron transport</keyword>
<dbReference type="InterPro" id="IPR019480">
    <property type="entry name" value="Dihydroorotate_DH_Fe-S-bd"/>
</dbReference>
<comment type="subunit">
    <text evidence="4">Heterotetramer of 2 PyrK and 2 PyrD type B subunits.</text>
</comment>
<evidence type="ECO:0000256" key="6">
    <source>
        <dbReference type="ARBA" id="ARBA00022630"/>
    </source>
</evidence>
<evidence type="ECO:0000259" key="17">
    <source>
        <dbReference type="Pfam" id="PF10418"/>
    </source>
</evidence>